<evidence type="ECO:0000313" key="2">
    <source>
        <dbReference type="EMBL" id="NHB76514.1"/>
    </source>
</evidence>
<dbReference type="Proteomes" id="UP001515660">
    <property type="component" value="Unassembled WGS sequence"/>
</dbReference>
<organism evidence="2 3">
    <name type="scientific">Rhodobacter calidifons</name>
    <dbReference type="NCBI Taxonomy" id="2715277"/>
    <lineage>
        <taxon>Bacteria</taxon>
        <taxon>Pseudomonadati</taxon>
        <taxon>Pseudomonadota</taxon>
        <taxon>Alphaproteobacteria</taxon>
        <taxon>Rhodobacterales</taxon>
        <taxon>Rhodobacter group</taxon>
        <taxon>Rhodobacter</taxon>
    </lineage>
</organism>
<name>A0ABX0G6N2_9RHOB</name>
<keyword evidence="3" id="KW-1185">Reference proteome</keyword>
<accession>A0ABX0G6N2</accession>
<dbReference type="EMBL" id="JAANHS010000004">
    <property type="protein sequence ID" value="NHB76514.1"/>
    <property type="molecule type" value="Genomic_DNA"/>
</dbReference>
<dbReference type="RefSeq" id="WP_166402553.1">
    <property type="nucleotide sequence ID" value="NZ_JAANHS010000004.1"/>
</dbReference>
<evidence type="ECO:0000256" key="1">
    <source>
        <dbReference type="SAM" id="MobiDB-lite"/>
    </source>
</evidence>
<feature type="compositionally biased region" description="Basic and acidic residues" evidence="1">
    <location>
        <begin position="178"/>
        <end position="192"/>
    </location>
</feature>
<feature type="region of interest" description="Disordered" evidence="1">
    <location>
        <begin position="100"/>
        <end position="192"/>
    </location>
</feature>
<feature type="compositionally biased region" description="Low complexity" evidence="1">
    <location>
        <begin position="73"/>
        <end position="82"/>
    </location>
</feature>
<sequence>MTQDSPLALADERRALDADELGLADMTRFPVLSALADAELASVIDRLRDRRNRARDLADRQAREARSKVEPKGATAAAGDAGMRAKHDFLGAALDRALAERERRAAAEGAGSHRDDKAESQADLARKALAMKQAGEAGPSAMAETGATLHPRDPEASAGKAGLADTARKIAPSGALDHAGELPSRERSRTRY</sequence>
<evidence type="ECO:0000313" key="3">
    <source>
        <dbReference type="Proteomes" id="UP001515660"/>
    </source>
</evidence>
<reference evidence="2 3" key="1">
    <citation type="journal article" date="2022" name="Microorganisms">
        <title>Genome Sequence and Characterization of a Xanthorhodopsin-Containing, Aerobic Anoxygenic Phototrophic Rhodobacter Species, Isolated from Mesophilic Conditions at Yellowstone National Park.</title>
        <authorList>
            <person name="Kyndt J.A."/>
            <person name="Robertson S."/>
            <person name="Shoffstall I.B."/>
            <person name="Ramaley R.F."/>
            <person name="Meyer T.E."/>
        </authorList>
    </citation>
    <scope>NUCLEOTIDE SEQUENCE [LARGE SCALE GENOMIC DNA]</scope>
    <source>
        <strain evidence="2 3">M37P</strain>
    </source>
</reference>
<feature type="compositionally biased region" description="Basic and acidic residues" evidence="1">
    <location>
        <begin position="100"/>
        <end position="126"/>
    </location>
</feature>
<protein>
    <submittedName>
        <fullName evidence="2">Uncharacterized protein</fullName>
    </submittedName>
</protein>
<proteinExistence type="predicted"/>
<feature type="compositionally biased region" description="Basic and acidic residues" evidence="1">
    <location>
        <begin position="55"/>
        <end position="71"/>
    </location>
</feature>
<feature type="region of interest" description="Disordered" evidence="1">
    <location>
        <begin position="55"/>
        <end position="82"/>
    </location>
</feature>
<gene>
    <name evidence="2" type="ORF">G8O29_07135</name>
</gene>
<comment type="caution">
    <text evidence="2">The sequence shown here is derived from an EMBL/GenBank/DDBJ whole genome shotgun (WGS) entry which is preliminary data.</text>
</comment>